<gene>
    <name evidence="1" type="ORF">TanjilG_03448</name>
</gene>
<evidence type="ECO:0000313" key="2">
    <source>
        <dbReference type="Proteomes" id="UP000188354"/>
    </source>
</evidence>
<reference evidence="1 2" key="1">
    <citation type="journal article" date="2017" name="Plant Biotechnol. J.">
        <title>A comprehensive draft genome sequence for lupin (Lupinus angustifolius), an emerging health food: insights into plant-microbe interactions and legume evolution.</title>
        <authorList>
            <person name="Hane J.K."/>
            <person name="Ming Y."/>
            <person name="Kamphuis L.G."/>
            <person name="Nelson M.N."/>
            <person name="Garg G."/>
            <person name="Atkins C.A."/>
            <person name="Bayer P.E."/>
            <person name="Bravo A."/>
            <person name="Bringans S."/>
            <person name="Cannon S."/>
            <person name="Edwards D."/>
            <person name="Foley R."/>
            <person name="Gao L.L."/>
            <person name="Harrison M.J."/>
            <person name="Huang W."/>
            <person name="Hurgobin B."/>
            <person name="Li S."/>
            <person name="Liu C.W."/>
            <person name="McGrath A."/>
            <person name="Morahan G."/>
            <person name="Murray J."/>
            <person name="Weller J."/>
            <person name="Jian J."/>
            <person name="Singh K.B."/>
        </authorList>
    </citation>
    <scope>NUCLEOTIDE SEQUENCE [LARGE SCALE GENOMIC DNA]</scope>
    <source>
        <strain evidence="2">cv. Tanjil</strain>
        <tissue evidence="1">Whole plant</tissue>
    </source>
</reference>
<dbReference type="EMBL" id="KV862247">
    <property type="protein sequence ID" value="OIV89746.1"/>
    <property type="molecule type" value="Genomic_DNA"/>
</dbReference>
<dbReference type="Proteomes" id="UP000188354">
    <property type="component" value="Unassembled WGS sequence"/>
</dbReference>
<organism evidence="1 2">
    <name type="scientific">Lupinus angustifolius</name>
    <name type="common">Narrow-leaved blue lupine</name>
    <dbReference type="NCBI Taxonomy" id="3871"/>
    <lineage>
        <taxon>Eukaryota</taxon>
        <taxon>Viridiplantae</taxon>
        <taxon>Streptophyta</taxon>
        <taxon>Embryophyta</taxon>
        <taxon>Tracheophyta</taxon>
        <taxon>Spermatophyta</taxon>
        <taxon>Magnoliopsida</taxon>
        <taxon>eudicotyledons</taxon>
        <taxon>Gunneridae</taxon>
        <taxon>Pentapetalae</taxon>
        <taxon>rosids</taxon>
        <taxon>fabids</taxon>
        <taxon>Fabales</taxon>
        <taxon>Fabaceae</taxon>
        <taxon>Papilionoideae</taxon>
        <taxon>50 kb inversion clade</taxon>
        <taxon>genistoids sensu lato</taxon>
        <taxon>core genistoids</taxon>
        <taxon>Genisteae</taxon>
        <taxon>Lupinus</taxon>
    </lineage>
</organism>
<keyword evidence="2" id="KW-1185">Reference proteome</keyword>
<protein>
    <submittedName>
        <fullName evidence="1">Uncharacterized protein</fullName>
    </submittedName>
</protein>
<accession>A0A1J7GNS1</accession>
<sequence length="85" mass="9342">MKMSQSSSPSLYFRWQQRVPIPAEATNSSRLKLSRYRWFSTETTAAPRMGNLLLCFSSAVVAKASDGDGGGLEPSHFLLFSIPAT</sequence>
<dbReference type="AlphaFoldDB" id="A0A1J7GNS1"/>
<evidence type="ECO:0000313" key="1">
    <source>
        <dbReference type="EMBL" id="OIV89746.1"/>
    </source>
</evidence>
<name>A0A1J7GNS1_LUPAN</name>
<proteinExistence type="predicted"/>
<dbReference type="Gramene" id="OIV89746">
    <property type="protein sequence ID" value="OIV89746"/>
    <property type="gene ID" value="TanjilG_03448"/>
</dbReference>